<evidence type="ECO:0000313" key="3">
    <source>
        <dbReference type="EMBL" id="RUP51097.1"/>
    </source>
</evidence>
<dbReference type="EMBL" id="RBNI01000953">
    <property type="protein sequence ID" value="RUP51097.1"/>
    <property type="molecule type" value="Genomic_DNA"/>
</dbReference>
<feature type="chain" id="PRO_5019505352" description="Bacterial shufflon protein N-terminal domain-containing protein" evidence="1">
    <location>
        <begin position="21"/>
        <end position="186"/>
    </location>
</feature>
<reference evidence="3 4" key="1">
    <citation type="journal article" date="2018" name="New Phytol.">
        <title>Phylogenomics of Endogonaceae and evolution of mycorrhizas within Mucoromycota.</title>
        <authorList>
            <person name="Chang Y."/>
            <person name="Desiro A."/>
            <person name="Na H."/>
            <person name="Sandor L."/>
            <person name="Lipzen A."/>
            <person name="Clum A."/>
            <person name="Barry K."/>
            <person name="Grigoriev I.V."/>
            <person name="Martin F.M."/>
            <person name="Stajich J.E."/>
            <person name="Smith M.E."/>
            <person name="Bonito G."/>
            <person name="Spatafora J.W."/>
        </authorList>
    </citation>
    <scope>NUCLEOTIDE SEQUENCE [LARGE SCALE GENOMIC DNA]</scope>
    <source>
        <strain evidence="3 4">GMNB39</strain>
    </source>
</reference>
<name>A0A433DJX7_9FUNG</name>
<accession>A0A433DJX7</accession>
<feature type="signal peptide" evidence="1">
    <location>
        <begin position="1"/>
        <end position="20"/>
    </location>
</feature>
<organism evidence="3 4">
    <name type="scientific">Jimgerdemannia flammicorona</name>
    <dbReference type="NCBI Taxonomy" id="994334"/>
    <lineage>
        <taxon>Eukaryota</taxon>
        <taxon>Fungi</taxon>
        <taxon>Fungi incertae sedis</taxon>
        <taxon>Mucoromycota</taxon>
        <taxon>Mucoromycotina</taxon>
        <taxon>Endogonomycetes</taxon>
        <taxon>Endogonales</taxon>
        <taxon>Endogonaceae</taxon>
        <taxon>Jimgerdemannia</taxon>
    </lineage>
</organism>
<dbReference type="AlphaFoldDB" id="A0A433DJX7"/>
<evidence type="ECO:0000259" key="2">
    <source>
        <dbReference type="Pfam" id="PF04917"/>
    </source>
</evidence>
<gene>
    <name evidence="3" type="ORF">BC936DRAFT_149890</name>
</gene>
<keyword evidence="1" id="KW-0732">Signal</keyword>
<dbReference type="Proteomes" id="UP000268093">
    <property type="component" value="Unassembled WGS sequence"/>
</dbReference>
<feature type="domain" description="Bacterial shufflon protein N-terminal" evidence="2">
    <location>
        <begin position="49"/>
        <end position="100"/>
    </location>
</feature>
<sequence length="186" mass="19582">MVGKNIRFLVATFGVSSIIAVPTPLSSTSAVGNINFSGMQTAIEASINGDEFFSGTLQTFDRISTGEYLQIDGMANNGSDCFPNGLIGQDDNGMLLSCQTRVWQTVIVGGFNVVTRYNITPGYGLAISTVSCAPNETLTGGGGACYPAEQNLGHIRSFPSKNGWITHCKGLVDVQATAEVWAICAD</sequence>
<evidence type="ECO:0000256" key="1">
    <source>
        <dbReference type="SAM" id="SignalP"/>
    </source>
</evidence>
<protein>
    <recommendedName>
        <fullName evidence="2">Bacterial shufflon protein N-terminal domain-containing protein</fullName>
    </recommendedName>
</protein>
<proteinExistence type="predicted"/>
<dbReference type="Pfam" id="PF04917">
    <property type="entry name" value="Shufflon_N"/>
    <property type="match status" value="1"/>
</dbReference>
<dbReference type="InterPro" id="IPR007001">
    <property type="entry name" value="Shufflon_N"/>
</dbReference>
<evidence type="ECO:0000313" key="4">
    <source>
        <dbReference type="Proteomes" id="UP000268093"/>
    </source>
</evidence>
<comment type="caution">
    <text evidence="3">The sequence shown here is derived from an EMBL/GenBank/DDBJ whole genome shotgun (WGS) entry which is preliminary data.</text>
</comment>
<dbReference type="OrthoDB" id="2402993at2759"/>
<keyword evidence="4" id="KW-1185">Reference proteome</keyword>